<feature type="transmembrane region" description="Helical" evidence="5">
    <location>
        <begin position="403"/>
        <end position="431"/>
    </location>
</feature>
<feature type="transmembrane region" description="Helical" evidence="5">
    <location>
        <begin position="181"/>
        <end position="199"/>
    </location>
</feature>
<feature type="transmembrane region" description="Helical" evidence="5">
    <location>
        <begin position="371"/>
        <end position="391"/>
    </location>
</feature>
<feature type="transmembrane region" description="Helical" evidence="5">
    <location>
        <begin position="76"/>
        <end position="93"/>
    </location>
</feature>
<protein>
    <submittedName>
        <fullName evidence="7">O-antigen ligase family protein</fullName>
    </submittedName>
</protein>
<comment type="subcellular location">
    <subcellularLocation>
        <location evidence="1">Membrane</location>
        <topology evidence="1">Multi-pass membrane protein</topology>
    </subcellularLocation>
</comment>
<gene>
    <name evidence="7" type="ORF">ACFQZJ_00175</name>
</gene>
<accession>A0ABW3AXX1</accession>
<dbReference type="EMBL" id="JBHTHY010000003">
    <property type="protein sequence ID" value="MFD0795858.1"/>
    <property type="molecule type" value="Genomic_DNA"/>
</dbReference>
<feature type="domain" description="O-antigen ligase-related" evidence="6">
    <location>
        <begin position="213"/>
        <end position="383"/>
    </location>
</feature>
<feature type="transmembrane region" description="Helical" evidence="5">
    <location>
        <begin position="257"/>
        <end position="275"/>
    </location>
</feature>
<keyword evidence="7" id="KW-0436">Ligase</keyword>
<feature type="transmembrane region" description="Helical" evidence="5">
    <location>
        <begin position="130"/>
        <end position="161"/>
    </location>
</feature>
<sequence length="450" mass="52097">MPNLTSGRLGPVQNSKMKHVGVFMRVNLLSIAMALCIGLLPWNEKWNTISIIVLFAGVLFDAVIKKRKYRLDLKRFFVGSGVFFVALLWLPLSDDLSTGWSYLERLLTAALFPLLFSMVVKYCKLNIRYIFFAFMASCLFRYLFFLGGLLEFELLFILDYWNEVLIQFNQFFKQKALHPSYFSMYLGFCAIICFYFYSISKSLRQRSFWIGSLFVFLLINLTLASKMPFVATIAALIFGVAFHLYKTSGSRGRKRYIVGLVVGLVAFGVYIYKVPNVIKQDIGNYYDYFSGKNSESLYDYNQYGTNYSLETWNRTNRIHIWKSSISLLKANFLLGVGTGDIRAELNNQYLVDGHPYLSNKDANTHNQYLDYFIKFGIFGFGILLFCFYTYVKSALNKSNPTYLMFLILALMCMFTENILSRQLGIVFFFFFQSLFFFSESKEVKTSACTN</sequence>
<dbReference type="PANTHER" id="PTHR37422:SF13">
    <property type="entry name" value="LIPOPOLYSACCHARIDE BIOSYNTHESIS PROTEIN PA4999-RELATED"/>
    <property type="match status" value="1"/>
</dbReference>
<dbReference type="PANTHER" id="PTHR37422">
    <property type="entry name" value="TEICHURONIC ACID BIOSYNTHESIS PROTEIN TUAE"/>
    <property type="match status" value="1"/>
</dbReference>
<dbReference type="InterPro" id="IPR051533">
    <property type="entry name" value="WaaL-like"/>
</dbReference>
<feature type="transmembrane region" description="Helical" evidence="5">
    <location>
        <begin position="105"/>
        <end position="123"/>
    </location>
</feature>
<feature type="transmembrane region" description="Helical" evidence="5">
    <location>
        <begin position="20"/>
        <end position="40"/>
    </location>
</feature>
<evidence type="ECO:0000256" key="3">
    <source>
        <dbReference type="ARBA" id="ARBA00022989"/>
    </source>
</evidence>
<dbReference type="GO" id="GO:0016874">
    <property type="term" value="F:ligase activity"/>
    <property type="evidence" value="ECO:0007669"/>
    <property type="project" value="UniProtKB-KW"/>
</dbReference>
<organism evidence="7 8">
    <name type="scientific">Maribacter chungangensis</name>
    <dbReference type="NCBI Taxonomy" id="1069117"/>
    <lineage>
        <taxon>Bacteria</taxon>
        <taxon>Pseudomonadati</taxon>
        <taxon>Bacteroidota</taxon>
        <taxon>Flavobacteriia</taxon>
        <taxon>Flavobacteriales</taxon>
        <taxon>Flavobacteriaceae</taxon>
        <taxon>Maribacter</taxon>
    </lineage>
</organism>
<dbReference type="RefSeq" id="WP_379931522.1">
    <property type="nucleotide sequence ID" value="NZ_JBHTHY010000003.1"/>
</dbReference>
<evidence type="ECO:0000256" key="5">
    <source>
        <dbReference type="SAM" id="Phobius"/>
    </source>
</evidence>
<evidence type="ECO:0000313" key="7">
    <source>
        <dbReference type="EMBL" id="MFD0795858.1"/>
    </source>
</evidence>
<dbReference type="InterPro" id="IPR007016">
    <property type="entry name" value="O-antigen_ligase-rel_domated"/>
</dbReference>
<feature type="transmembrane region" description="Helical" evidence="5">
    <location>
        <begin position="46"/>
        <end position="64"/>
    </location>
</feature>
<evidence type="ECO:0000256" key="4">
    <source>
        <dbReference type="ARBA" id="ARBA00023136"/>
    </source>
</evidence>
<proteinExistence type="predicted"/>
<evidence type="ECO:0000256" key="2">
    <source>
        <dbReference type="ARBA" id="ARBA00022692"/>
    </source>
</evidence>
<keyword evidence="3 5" id="KW-1133">Transmembrane helix</keyword>
<evidence type="ECO:0000259" key="6">
    <source>
        <dbReference type="Pfam" id="PF04932"/>
    </source>
</evidence>
<comment type="caution">
    <text evidence="7">The sequence shown here is derived from an EMBL/GenBank/DDBJ whole genome shotgun (WGS) entry which is preliminary data.</text>
</comment>
<name>A0ABW3AXX1_9FLAO</name>
<keyword evidence="8" id="KW-1185">Reference proteome</keyword>
<feature type="transmembrane region" description="Helical" evidence="5">
    <location>
        <begin position="229"/>
        <end position="245"/>
    </location>
</feature>
<dbReference type="Pfam" id="PF04932">
    <property type="entry name" value="Wzy_C"/>
    <property type="match status" value="1"/>
</dbReference>
<evidence type="ECO:0000256" key="1">
    <source>
        <dbReference type="ARBA" id="ARBA00004141"/>
    </source>
</evidence>
<evidence type="ECO:0000313" key="8">
    <source>
        <dbReference type="Proteomes" id="UP001597012"/>
    </source>
</evidence>
<dbReference type="Proteomes" id="UP001597012">
    <property type="component" value="Unassembled WGS sequence"/>
</dbReference>
<keyword evidence="4 5" id="KW-0472">Membrane</keyword>
<reference evidence="8" key="1">
    <citation type="journal article" date="2019" name="Int. J. Syst. Evol. Microbiol.">
        <title>The Global Catalogue of Microorganisms (GCM) 10K type strain sequencing project: providing services to taxonomists for standard genome sequencing and annotation.</title>
        <authorList>
            <consortium name="The Broad Institute Genomics Platform"/>
            <consortium name="The Broad Institute Genome Sequencing Center for Infectious Disease"/>
            <person name="Wu L."/>
            <person name="Ma J."/>
        </authorList>
    </citation>
    <scope>NUCLEOTIDE SEQUENCE [LARGE SCALE GENOMIC DNA]</scope>
    <source>
        <strain evidence="8">CCUG 61948</strain>
    </source>
</reference>
<feature type="transmembrane region" description="Helical" evidence="5">
    <location>
        <begin position="206"/>
        <end position="223"/>
    </location>
</feature>
<keyword evidence="2 5" id="KW-0812">Transmembrane</keyword>